<evidence type="ECO:0000313" key="2">
    <source>
        <dbReference type="Proteomes" id="UP000658514"/>
    </source>
</evidence>
<proteinExistence type="predicted"/>
<sequence length="168" mass="19873">MNSTQKFSLELAELCREKWFSPPEDPLEELSHSEIQLRRFCFENNQKVIMEIGDQKQDLFLDPDIILILKELPQVIFRLDRNENIEISFPESEMTLYFQPVDNSKLKCIWRSYGESIAAEEFSLDKYQFIKVLKVFLDKILTKAVQLDYITLTEKNEFLLPSCQPINN</sequence>
<protein>
    <submittedName>
        <fullName evidence="1">Uncharacterized protein</fullName>
    </submittedName>
</protein>
<keyword evidence="2" id="KW-1185">Reference proteome</keyword>
<organism evidence="1 2">
    <name type="scientific">Calothrix parietina FACHB-288</name>
    <dbReference type="NCBI Taxonomy" id="2692896"/>
    <lineage>
        <taxon>Bacteria</taxon>
        <taxon>Bacillati</taxon>
        <taxon>Cyanobacteriota</taxon>
        <taxon>Cyanophyceae</taxon>
        <taxon>Nostocales</taxon>
        <taxon>Calotrichaceae</taxon>
        <taxon>Calothrix</taxon>
    </lineage>
</organism>
<dbReference type="Proteomes" id="UP000658514">
    <property type="component" value="Unassembled WGS sequence"/>
</dbReference>
<evidence type="ECO:0000313" key="1">
    <source>
        <dbReference type="EMBL" id="MBD2199193.1"/>
    </source>
</evidence>
<accession>A0ABR8AIT9</accession>
<dbReference type="RefSeq" id="WP_190548268.1">
    <property type="nucleotide sequence ID" value="NZ_CAWPNO010000089.1"/>
</dbReference>
<dbReference type="EMBL" id="JACJQH010000054">
    <property type="protein sequence ID" value="MBD2199193.1"/>
    <property type="molecule type" value="Genomic_DNA"/>
</dbReference>
<gene>
    <name evidence="1" type="ORF">H6G24_27545</name>
</gene>
<reference evidence="1 2" key="1">
    <citation type="journal article" date="2020" name="ISME J.">
        <title>Comparative genomics reveals insights into cyanobacterial evolution and habitat adaptation.</title>
        <authorList>
            <person name="Chen M.Y."/>
            <person name="Teng W.K."/>
            <person name="Zhao L."/>
            <person name="Hu C.X."/>
            <person name="Zhou Y.K."/>
            <person name="Han B.P."/>
            <person name="Song L.R."/>
            <person name="Shu W.S."/>
        </authorList>
    </citation>
    <scope>NUCLEOTIDE SEQUENCE [LARGE SCALE GENOMIC DNA]</scope>
    <source>
        <strain evidence="1 2">FACHB-288</strain>
    </source>
</reference>
<comment type="caution">
    <text evidence="1">The sequence shown here is derived from an EMBL/GenBank/DDBJ whole genome shotgun (WGS) entry which is preliminary data.</text>
</comment>
<name>A0ABR8AIT9_9CYAN</name>